<evidence type="ECO:0000256" key="1">
    <source>
        <dbReference type="ARBA" id="ARBA00022679"/>
    </source>
</evidence>
<evidence type="ECO:0000313" key="4">
    <source>
        <dbReference type="EMBL" id="MBI6548245.1"/>
    </source>
</evidence>
<dbReference type="Pfam" id="PF00583">
    <property type="entry name" value="Acetyltransf_1"/>
    <property type="match status" value="1"/>
</dbReference>
<evidence type="ECO:0000256" key="2">
    <source>
        <dbReference type="ARBA" id="ARBA00023315"/>
    </source>
</evidence>
<dbReference type="PROSITE" id="PS51186">
    <property type="entry name" value="GNAT"/>
    <property type="match status" value="1"/>
</dbReference>
<evidence type="ECO:0000313" key="5">
    <source>
        <dbReference type="Proteomes" id="UP000696184"/>
    </source>
</evidence>
<dbReference type="PANTHER" id="PTHR43420">
    <property type="entry name" value="ACETYLTRANSFERASE"/>
    <property type="match status" value="1"/>
</dbReference>
<organism evidence="4 5">
    <name type="scientific">Xenorhabdus lircayensis</name>
    <dbReference type="NCBI Taxonomy" id="2763499"/>
    <lineage>
        <taxon>Bacteria</taxon>
        <taxon>Pseudomonadati</taxon>
        <taxon>Pseudomonadota</taxon>
        <taxon>Gammaproteobacteria</taxon>
        <taxon>Enterobacterales</taxon>
        <taxon>Morganellaceae</taxon>
        <taxon>Xenorhabdus</taxon>
    </lineage>
</organism>
<dbReference type="EMBL" id="JACOII010000024">
    <property type="protein sequence ID" value="MBI6548245.1"/>
    <property type="molecule type" value="Genomic_DNA"/>
</dbReference>
<reference evidence="4 5" key="1">
    <citation type="submission" date="2020-08" db="EMBL/GenBank/DDBJ databases">
        <title>Description of Xenorhabdus lircayensis sp. nov., the symbiotic bacterium associated with the entomopathogenic nematode Steirnernema unicornum.</title>
        <authorList>
            <person name="Castaneda-Alvarez C."/>
            <person name="Prodan S."/>
            <person name="Zamorano A."/>
            <person name="San-Blas E."/>
            <person name="Aballay E."/>
        </authorList>
    </citation>
    <scope>NUCLEOTIDE SEQUENCE [LARGE SCALE GENOMIC DNA]</scope>
    <source>
        <strain evidence="4 5">VLS</strain>
    </source>
</reference>
<evidence type="ECO:0000259" key="3">
    <source>
        <dbReference type="PROSITE" id="PS51186"/>
    </source>
</evidence>
<gene>
    <name evidence="4" type="ORF">H8A87_05770</name>
</gene>
<dbReference type="InterPro" id="IPR050680">
    <property type="entry name" value="YpeA/RimI_acetyltransf"/>
</dbReference>
<dbReference type="InterPro" id="IPR000182">
    <property type="entry name" value="GNAT_dom"/>
</dbReference>
<dbReference type="Gene3D" id="3.40.630.30">
    <property type="match status" value="1"/>
</dbReference>
<dbReference type="InterPro" id="IPR016181">
    <property type="entry name" value="Acyl_CoA_acyltransferase"/>
</dbReference>
<dbReference type="PANTHER" id="PTHR43420:SF31">
    <property type="entry name" value="ACETYLTRANSFERASE"/>
    <property type="match status" value="1"/>
</dbReference>
<keyword evidence="2" id="KW-0012">Acyltransferase</keyword>
<proteinExistence type="predicted"/>
<dbReference type="SUPFAM" id="SSF55729">
    <property type="entry name" value="Acyl-CoA N-acyltransferases (Nat)"/>
    <property type="match status" value="1"/>
</dbReference>
<keyword evidence="5" id="KW-1185">Reference proteome</keyword>
<feature type="domain" description="N-acetyltransferase" evidence="3">
    <location>
        <begin position="8"/>
        <end position="158"/>
    </location>
</feature>
<name>A0ABS0U2X9_9GAMM</name>
<accession>A0ABS0U2X9</accession>
<dbReference type="Proteomes" id="UP000696184">
    <property type="component" value="Unassembled WGS sequence"/>
</dbReference>
<comment type="caution">
    <text evidence="4">The sequence shown here is derived from an EMBL/GenBank/DDBJ whole genome shotgun (WGS) entry which is preliminary data.</text>
</comment>
<sequence length="296" mass="34488">MNQYNLVSNYRQNKLLRESFNRLVMSALDGDFSEWYNKGYWDDNYIAHSLIHQDTVVANVSVSKMPVIINNENYTGLQISTVMTDEDYRHQGLARRLLNHVINKYEQECDFMYLFANKSALDFYPKFGFQHFDESDFILNISNSPIQPSDNIKIKKFDISNTGHLTLLDKFSSTSLPNSTTLGIGTHNSIMMFNFILVFNESIYYISDLDVIILMEEHENMLQIYDIISSTTYDINIVLSSVINHKFNKIQFYFTPDFHLDGMSKKTSPFDDDAFFIRSSKNMVNSNFIFPLTSHF</sequence>
<dbReference type="RefSeq" id="WP_198689040.1">
    <property type="nucleotide sequence ID" value="NZ_CAWPUD010000021.1"/>
</dbReference>
<protein>
    <submittedName>
        <fullName evidence="4">GNAT family N-acetyltransferase</fullName>
    </submittedName>
</protein>
<dbReference type="CDD" id="cd04301">
    <property type="entry name" value="NAT_SF"/>
    <property type="match status" value="1"/>
</dbReference>
<keyword evidence="1" id="KW-0808">Transferase</keyword>